<dbReference type="AlphaFoldDB" id="A0A0U1D2Y8"/>
<gene>
    <name evidence="1" type="ORF">BN970_01125</name>
</gene>
<evidence type="ECO:0000313" key="2">
    <source>
        <dbReference type="Proteomes" id="UP000182227"/>
    </source>
</evidence>
<accession>A0A0U1D2Y8</accession>
<dbReference type="EMBL" id="CTEF01000001">
    <property type="protein sequence ID" value="CQD06118.1"/>
    <property type="molecule type" value="Genomic_DNA"/>
</dbReference>
<reference evidence="1 2" key="1">
    <citation type="submission" date="2015-03" db="EMBL/GenBank/DDBJ databases">
        <authorList>
            <person name="Murphy D."/>
        </authorList>
    </citation>
    <scope>NUCLEOTIDE SEQUENCE [LARGE SCALE GENOMIC DNA]</scope>
    <source>
        <strain evidence="1 2">D16</strain>
    </source>
</reference>
<dbReference type="Proteomes" id="UP000182227">
    <property type="component" value="Unassembled WGS sequence"/>
</dbReference>
<proteinExistence type="predicted"/>
<evidence type="ECO:0000313" key="1">
    <source>
        <dbReference type="EMBL" id="CQD06118.1"/>
    </source>
</evidence>
<sequence length="133" mass="14070">MEPFQIGVWSLLYGSGAAADAPLEQELAFGLAQPAPDAVRLTDSKRVGTALGDHGAAAAHLLGAELTLSPSPSAFTIGVEEHRRIDTTAKSLHLPIPDIRIGSGKLLRLRHMENPSLLAHFAKLGGYESVEPN</sequence>
<organism evidence="1 2">
    <name type="scientific">Mycolicibacterium conceptionense</name>
    <dbReference type="NCBI Taxonomy" id="451644"/>
    <lineage>
        <taxon>Bacteria</taxon>
        <taxon>Bacillati</taxon>
        <taxon>Actinomycetota</taxon>
        <taxon>Actinomycetes</taxon>
        <taxon>Mycobacteriales</taxon>
        <taxon>Mycobacteriaceae</taxon>
        <taxon>Mycolicibacterium</taxon>
    </lineage>
</organism>
<name>A0A0U1D2Y8_9MYCO</name>
<protein>
    <submittedName>
        <fullName evidence="1">Uncharacterized protein</fullName>
    </submittedName>
</protein>